<dbReference type="Gene3D" id="3.40.50.1360">
    <property type="match status" value="1"/>
</dbReference>
<dbReference type="InterPro" id="IPR004547">
    <property type="entry name" value="Glucosamine6P_isomerase"/>
</dbReference>
<dbReference type="EMBL" id="AZGO01000026">
    <property type="protein sequence ID" value="KRM37604.1"/>
    <property type="molecule type" value="Genomic_DNA"/>
</dbReference>
<dbReference type="GO" id="GO:0042802">
    <property type="term" value="F:identical protein binding"/>
    <property type="evidence" value="ECO:0007669"/>
    <property type="project" value="TreeGrafter"/>
</dbReference>
<evidence type="ECO:0000256" key="1">
    <source>
        <dbReference type="ARBA" id="ARBA00000644"/>
    </source>
</evidence>
<dbReference type="CDD" id="cd01399">
    <property type="entry name" value="GlcN6P_deaminase"/>
    <property type="match status" value="1"/>
</dbReference>
<protein>
    <recommendedName>
        <fullName evidence="4">Glucosamine-6-phosphate deaminase</fullName>
        <ecNumber evidence="4">3.5.99.6</ecNumber>
    </recommendedName>
    <alternativeName>
        <fullName evidence="4">GlcN6P deaminase</fullName>
        <shortName evidence="4">GNPDA</shortName>
    </alternativeName>
    <alternativeName>
        <fullName evidence="4">Glucosamine-6-phosphate isomerase</fullName>
    </alternativeName>
</protein>
<dbReference type="InterPro" id="IPR006148">
    <property type="entry name" value="Glc/Gal-6P_isomerase"/>
</dbReference>
<sequence>MIIMQIIKEQTAAAASAQAFKIVADLAQCDQLHVMGLATGSTPLELYKLISESDLDFSQASSVNLDEYVGLKPTDPQSYHYFMQEHLFDAKPFKESFFPDGTNPDAGAVTREYDRILARHPIDLQVLGIGRNGHIGFNEPGTTFDSHTHRVALTPSTIDANARFFDQPEQVPRYAYTMGIASIMAAKRVILLAFGKEKAAAIRASLLGPVTPDVPASVLQRHPNVTVVLDVAAVSQF</sequence>
<dbReference type="Proteomes" id="UP000051085">
    <property type="component" value="Unassembled WGS sequence"/>
</dbReference>
<comment type="caution">
    <text evidence="4">Lacks conserved residue(s) required for the propagation of feature annotation.</text>
</comment>
<reference evidence="6 7" key="1">
    <citation type="journal article" date="2015" name="Genome Announc.">
        <title>Expanding the biotechnology potential of lactobacilli through comparative genomics of 213 strains and associated genera.</title>
        <authorList>
            <person name="Sun Z."/>
            <person name="Harris H.M."/>
            <person name="McCann A."/>
            <person name="Guo C."/>
            <person name="Argimon S."/>
            <person name="Zhang W."/>
            <person name="Yang X."/>
            <person name="Jeffery I.B."/>
            <person name="Cooney J.C."/>
            <person name="Kagawa T.F."/>
            <person name="Liu W."/>
            <person name="Song Y."/>
            <person name="Salvetti E."/>
            <person name="Wrobel A."/>
            <person name="Rasinkangas P."/>
            <person name="Parkhill J."/>
            <person name="Rea M.C."/>
            <person name="O'Sullivan O."/>
            <person name="Ritari J."/>
            <person name="Douillard F.P."/>
            <person name="Paul Ross R."/>
            <person name="Yang R."/>
            <person name="Briner A.E."/>
            <person name="Felis G.E."/>
            <person name="de Vos W.M."/>
            <person name="Barrangou R."/>
            <person name="Klaenhammer T.R."/>
            <person name="Caufield P.W."/>
            <person name="Cui Y."/>
            <person name="Zhang H."/>
            <person name="O'Toole P.W."/>
        </authorList>
    </citation>
    <scope>NUCLEOTIDE SEQUENCE [LARGE SCALE GENOMIC DNA]</scope>
    <source>
        <strain evidence="6 7">DSM 8475</strain>
    </source>
</reference>
<feature type="active site" description="For ring-opening step" evidence="4">
    <location>
        <position position="139"/>
    </location>
</feature>
<comment type="similarity">
    <text evidence="4">Belongs to the glucosamine/galactosamine-6-phosphate isomerase family. NagB subfamily.</text>
</comment>
<comment type="pathway">
    <text evidence="4">Amino-sugar metabolism; N-acetylneuraminate degradation; D-fructose 6-phosphate from N-acetylneuraminate: step 5/5.</text>
</comment>
<name>A0A922PVT6_9LACO</name>
<keyword evidence="2 4" id="KW-0378">Hydrolase</keyword>
<dbReference type="InterPro" id="IPR037171">
    <property type="entry name" value="NagB/RpiA_transferase-like"/>
</dbReference>
<evidence type="ECO:0000259" key="5">
    <source>
        <dbReference type="Pfam" id="PF01182"/>
    </source>
</evidence>
<dbReference type="HAMAP" id="MF_01241">
    <property type="entry name" value="GlcN6P_deamin"/>
    <property type="match status" value="1"/>
</dbReference>
<feature type="active site" description="Proton acceptor; for ring-opening step" evidence="4">
    <location>
        <position position="134"/>
    </location>
</feature>
<gene>
    <name evidence="4" type="primary">nagB</name>
    <name evidence="6" type="ORF">FD34_GL001223</name>
</gene>
<evidence type="ECO:0000313" key="6">
    <source>
        <dbReference type="EMBL" id="KRM37604.1"/>
    </source>
</evidence>
<dbReference type="Pfam" id="PF01182">
    <property type="entry name" value="Glucosamine_iso"/>
    <property type="match status" value="1"/>
</dbReference>
<feature type="active site" description="For ring-opening step" evidence="4">
    <location>
        <position position="132"/>
    </location>
</feature>
<keyword evidence="3 4" id="KW-0119">Carbohydrate metabolism</keyword>
<evidence type="ECO:0000256" key="2">
    <source>
        <dbReference type="ARBA" id="ARBA00022801"/>
    </source>
</evidence>
<dbReference type="GO" id="GO:0005975">
    <property type="term" value="P:carbohydrate metabolic process"/>
    <property type="evidence" value="ECO:0007669"/>
    <property type="project" value="InterPro"/>
</dbReference>
<keyword evidence="6" id="KW-0413">Isomerase</keyword>
<dbReference type="InterPro" id="IPR018321">
    <property type="entry name" value="Glucosamine6P_isomerase_CS"/>
</dbReference>
<comment type="function">
    <text evidence="4">Catalyzes the reversible isomerization-deamination of glucosamine 6-phosphate (GlcN6P) to form fructose 6-phosphate (Fru6P) and ammonium ion.</text>
</comment>
<dbReference type="PANTHER" id="PTHR11280">
    <property type="entry name" value="GLUCOSAMINE-6-PHOSPHATE ISOMERASE"/>
    <property type="match status" value="1"/>
</dbReference>
<dbReference type="SUPFAM" id="SSF100950">
    <property type="entry name" value="NagB/RpiA/CoA transferase-like"/>
    <property type="match status" value="1"/>
</dbReference>
<dbReference type="GO" id="GO:0006043">
    <property type="term" value="P:glucosamine catabolic process"/>
    <property type="evidence" value="ECO:0007669"/>
    <property type="project" value="TreeGrafter"/>
</dbReference>
<dbReference type="FunFam" id="3.40.50.1360:FF:000003">
    <property type="entry name" value="Glucosamine-6-phosphate deaminase"/>
    <property type="match status" value="1"/>
</dbReference>
<dbReference type="AlphaFoldDB" id="A0A922PVT6"/>
<dbReference type="GO" id="GO:0004342">
    <property type="term" value="F:glucosamine-6-phosphate deaminase activity"/>
    <property type="evidence" value="ECO:0007669"/>
    <property type="project" value="UniProtKB-UniRule"/>
</dbReference>
<comment type="catalytic activity">
    <reaction evidence="1 4">
        <text>alpha-D-glucosamine 6-phosphate + H2O = beta-D-fructose 6-phosphate + NH4(+)</text>
        <dbReference type="Rhea" id="RHEA:12172"/>
        <dbReference type="ChEBI" id="CHEBI:15377"/>
        <dbReference type="ChEBI" id="CHEBI:28938"/>
        <dbReference type="ChEBI" id="CHEBI:57634"/>
        <dbReference type="ChEBI" id="CHEBI:75989"/>
        <dbReference type="EC" id="3.5.99.6"/>
    </reaction>
</comment>
<dbReference type="GO" id="GO:0005737">
    <property type="term" value="C:cytoplasm"/>
    <property type="evidence" value="ECO:0007669"/>
    <property type="project" value="TreeGrafter"/>
</dbReference>
<dbReference type="PROSITE" id="PS01161">
    <property type="entry name" value="GLC_GALNAC_ISOMERASE"/>
    <property type="match status" value="1"/>
</dbReference>
<feature type="active site" description="Proton acceptor; for enolization step" evidence="4">
    <location>
        <position position="66"/>
    </location>
</feature>
<evidence type="ECO:0000313" key="7">
    <source>
        <dbReference type="Proteomes" id="UP000051085"/>
    </source>
</evidence>
<dbReference type="PANTHER" id="PTHR11280:SF5">
    <property type="entry name" value="GLUCOSAMINE-6-PHOSPHATE ISOMERASE"/>
    <property type="match status" value="1"/>
</dbReference>
<feature type="domain" description="Glucosamine/galactosamine-6-phosphate isomerase" evidence="5">
    <location>
        <begin position="10"/>
        <end position="222"/>
    </location>
</feature>
<evidence type="ECO:0000256" key="3">
    <source>
        <dbReference type="ARBA" id="ARBA00023277"/>
    </source>
</evidence>
<comment type="caution">
    <text evidence="6">The sequence shown here is derived from an EMBL/GenBank/DDBJ whole genome shotgun (WGS) entry which is preliminary data.</text>
</comment>
<dbReference type="EC" id="3.5.99.6" evidence="4"/>
<dbReference type="GO" id="GO:0006046">
    <property type="term" value="P:N-acetylglucosamine catabolic process"/>
    <property type="evidence" value="ECO:0007669"/>
    <property type="project" value="TreeGrafter"/>
</dbReference>
<accession>A0A922PVT6</accession>
<proteinExistence type="inferred from homology"/>
<dbReference type="GO" id="GO:0019262">
    <property type="term" value="P:N-acetylneuraminate catabolic process"/>
    <property type="evidence" value="ECO:0007669"/>
    <property type="project" value="UniProtKB-UniRule"/>
</dbReference>
<dbReference type="GO" id="GO:0016853">
    <property type="term" value="F:isomerase activity"/>
    <property type="evidence" value="ECO:0007669"/>
    <property type="project" value="UniProtKB-KW"/>
</dbReference>
<organism evidence="6 7">
    <name type="scientific">Limosilactobacillus pontis DSM 8475</name>
    <dbReference type="NCBI Taxonomy" id="1423794"/>
    <lineage>
        <taxon>Bacteria</taxon>
        <taxon>Bacillati</taxon>
        <taxon>Bacillota</taxon>
        <taxon>Bacilli</taxon>
        <taxon>Lactobacillales</taxon>
        <taxon>Lactobacillaceae</taxon>
        <taxon>Limosilactobacillus</taxon>
    </lineage>
</organism>
<evidence type="ECO:0000256" key="4">
    <source>
        <dbReference type="HAMAP-Rule" id="MF_01241"/>
    </source>
</evidence>